<dbReference type="InterPro" id="IPR036909">
    <property type="entry name" value="Cyt_c-like_dom_sf"/>
</dbReference>
<evidence type="ECO:0000313" key="18">
    <source>
        <dbReference type="Proteomes" id="UP000243606"/>
    </source>
</evidence>
<evidence type="ECO:0000313" key="17">
    <source>
        <dbReference type="EMBL" id="SFI64499.1"/>
    </source>
</evidence>
<dbReference type="FunFam" id="1.10.760.10:FF:000039">
    <property type="entry name" value="Thiosulfate dehydrogenase"/>
    <property type="match status" value="1"/>
</dbReference>
<evidence type="ECO:0000256" key="5">
    <source>
        <dbReference type="ARBA" id="ARBA00022729"/>
    </source>
</evidence>
<dbReference type="Proteomes" id="UP000243606">
    <property type="component" value="Unassembled WGS sequence"/>
</dbReference>
<dbReference type="InterPro" id="IPR009056">
    <property type="entry name" value="Cyt_c-like_dom"/>
</dbReference>
<proteinExistence type="predicted"/>
<keyword evidence="18" id="KW-1185">Reference proteome</keyword>
<dbReference type="GO" id="GO:0046872">
    <property type="term" value="F:metal ion binding"/>
    <property type="evidence" value="ECO:0007669"/>
    <property type="project" value="UniProtKB-KW"/>
</dbReference>
<dbReference type="OrthoDB" id="9779283at2"/>
<evidence type="ECO:0000256" key="7">
    <source>
        <dbReference type="ARBA" id="ARBA00022764"/>
    </source>
</evidence>
<evidence type="ECO:0000256" key="10">
    <source>
        <dbReference type="ARBA" id="ARBA00050691"/>
    </source>
</evidence>
<evidence type="ECO:0000256" key="12">
    <source>
        <dbReference type="ARBA" id="ARBA00068324"/>
    </source>
</evidence>
<dbReference type="Pfam" id="PF13442">
    <property type="entry name" value="Cytochrome_CBB3"/>
    <property type="match status" value="1"/>
</dbReference>
<dbReference type="RefSeq" id="WP_090242599.1">
    <property type="nucleotide sequence ID" value="NZ_FOQL01000003.1"/>
</dbReference>
<comment type="subcellular location">
    <subcellularLocation>
        <location evidence="1">Periplasm</location>
    </subcellularLocation>
</comment>
<keyword evidence="3 14" id="KW-0349">Heme</keyword>
<dbReference type="FunFam" id="1.10.760.10:FF:000036">
    <property type="entry name" value="Thiosulfate dehydrogenase"/>
    <property type="match status" value="1"/>
</dbReference>
<gene>
    <name evidence="17" type="ORF">SAMN05216206_2633</name>
</gene>
<dbReference type="GO" id="GO:0042597">
    <property type="term" value="C:periplasmic space"/>
    <property type="evidence" value="ECO:0007669"/>
    <property type="project" value="UniProtKB-SubCell"/>
</dbReference>
<dbReference type="EC" id="1.8.2.2" evidence="11"/>
<protein>
    <recommendedName>
        <fullName evidence="12">Thiosulfate dehydrogenase</fullName>
        <ecNumber evidence="11">1.8.2.2</ecNumber>
    </recommendedName>
    <alternativeName>
        <fullName evidence="13">Tetrathionate synthase</fullName>
    </alternativeName>
</protein>
<keyword evidence="8" id="KW-0560">Oxidoreductase</keyword>
<evidence type="ECO:0000256" key="8">
    <source>
        <dbReference type="ARBA" id="ARBA00023002"/>
    </source>
</evidence>
<dbReference type="GO" id="GO:0009055">
    <property type="term" value="F:electron transfer activity"/>
    <property type="evidence" value="ECO:0007669"/>
    <property type="project" value="InterPro"/>
</dbReference>
<comment type="subunit">
    <text evidence="2">Monomer.</text>
</comment>
<evidence type="ECO:0000256" key="9">
    <source>
        <dbReference type="ARBA" id="ARBA00023004"/>
    </source>
</evidence>
<keyword evidence="5 15" id="KW-0732">Signal</keyword>
<evidence type="ECO:0000256" key="11">
    <source>
        <dbReference type="ARBA" id="ARBA00066701"/>
    </source>
</evidence>
<reference evidence="18" key="1">
    <citation type="submission" date="2016-10" db="EMBL/GenBank/DDBJ databases">
        <authorList>
            <person name="Varghese N."/>
            <person name="Submissions S."/>
        </authorList>
    </citation>
    <scope>NUCLEOTIDE SEQUENCE [LARGE SCALE GENOMIC DNA]</scope>
    <source>
        <strain evidence="18">LMG 24016</strain>
    </source>
</reference>
<keyword evidence="6" id="KW-0677">Repeat</keyword>
<feature type="chain" id="PRO_5017226624" description="Thiosulfate dehydrogenase" evidence="15">
    <location>
        <begin position="20"/>
        <end position="305"/>
    </location>
</feature>
<evidence type="ECO:0000256" key="14">
    <source>
        <dbReference type="PROSITE-ProRule" id="PRU00433"/>
    </source>
</evidence>
<evidence type="ECO:0000256" key="4">
    <source>
        <dbReference type="ARBA" id="ARBA00022723"/>
    </source>
</evidence>
<dbReference type="GO" id="GO:0020037">
    <property type="term" value="F:heme binding"/>
    <property type="evidence" value="ECO:0007669"/>
    <property type="project" value="InterPro"/>
</dbReference>
<keyword evidence="4 14" id="KW-0479">Metal-binding</keyword>
<feature type="domain" description="Cytochrome c" evidence="16">
    <location>
        <begin position="179"/>
        <end position="264"/>
    </location>
</feature>
<feature type="signal peptide" evidence="15">
    <location>
        <begin position="1"/>
        <end position="19"/>
    </location>
</feature>
<evidence type="ECO:0000256" key="2">
    <source>
        <dbReference type="ARBA" id="ARBA00011245"/>
    </source>
</evidence>
<dbReference type="STRING" id="425504.SAMN05216206_2633"/>
<keyword evidence="7" id="KW-0574">Periplasm</keyword>
<evidence type="ECO:0000256" key="15">
    <source>
        <dbReference type="SAM" id="SignalP"/>
    </source>
</evidence>
<sequence length="305" mass="32923">MNARTSALLLFALALPAHADNIAMEDQTQILTDAVNPASRQYFQPPKLSELPDNAFGKLVQEGRAIFVDTKTYAPEYVGNGLACGNCHLEQGRQANSAPLWAAYAMYPAYRKKNDKVNSYAERLQGCFQFSMNGKAPDATGPVIAALTAYSYWLATGAPIGQELPGRAYPEVAKPKGGFDLAQGEKIYAAQCAVCHGKSGEGQTSGEEYVFPALWGADSFNWGAGMHRINTAAGFIKANMPFGKGGTLSDEDAWHVAAFMNSHERPQDPRLVEGSVEKTRDKYHANDGVSLYGETVNGQILGKGF</sequence>
<keyword evidence="9 14" id="KW-0408">Iron</keyword>
<dbReference type="EMBL" id="FOQL01000003">
    <property type="protein sequence ID" value="SFI64499.1"/>
    <property type="molecule type" value="Genomic_DNA"/>
</dbReference>
<evidence type="ECO:0000256" key="6">
    <source>
        <dbReference type="ARBA" id="ARBA00022737"/>
    </source>
</evidence>
<dbReference type="AlphaFoldDB" id="A0A1I3JW47"/>
<dbReference type="Pfam" id="PF21342">
    <property type="entry name" value="SoxA-TsdA_cyt-c"/>
    <property type="match status" value="1"/>
</dbReference>
<dbReference type="GO" id="GO:0050338">
    <property type="term" value="F:thiosulfate dehydrogenase activity"/>
    <property type="evidence" value="ECO:0007669"/>
    <property type="project" value="UniProtKB-EC"/>
</dbReference>
<comment type="catalytic activity">
    <reaction evidence="10">
        <text>2 thiosulfate + 2 Fe(III)-[cytochrome c] = tetrathionate + 2 Fe(II)-[cytochrome c] + 2 H(+)</text>
        <dbReference type="Rhea" id="RHEA:20549"/>
        <dbReference type="Rhea" id="RHEA-COMP:10350"/>
        <dbReference type="Rhea" id="RHEA-COMP:14399"/>
        <dbReference type="ChEBI" id="CHEBI:15226"/>
        <dbReference type="ChEBI" id="CHEBI:15378"/>
        <dbReference type="ChEBI" id="CHEBI:29033"/>
        <dbReference type="ChEBI" id="CHEBI:29034"/>
        <dbReference type="ChEBI" id="CHEBI:33542"/>
        <dbReference type="EC" id="1.8.2.2"/>
    </reaction>
</comment>
<evidence type="ECO:0000256" key="13">
    <source>
        <dbReference type="ARBA" id="ARBA00077865"/>
    </source>
</evidence>
<dbReference type="PROSITE" id="PS51007">
    <property type="entry name" value="CYTC"/>
    <property type="match status" value="1"/>
</dbReference>
<dbReference type="InterPro" id="IPR051459">
    <property type="entry name" value="Cytochrome_c-type_DH"/>
</dbReference>
<accession>A0A1I3JW47</accession>
<evidence type="ECO:0000256" key="3">
    <source>
        <dbReference type="ARBA" id="ARBA00022617"/>
    </source>
</evidence>
<dbReference type="PANTHER" id="PTHR35008">
    <property type="entry name" value="BLL4482 PROTEIN-RELATED"/>
    <property type="match status" value="1"/>
</dbReference>
<organism evidence="17 18">
    <name type="scientific">Pseudomonas guineae</name>
    <dbReference type="NCBI Taxonomy" id="425504"/>
    <lineage>
        <taxon>Bacteria</taxon>
        <taxon>Pseudomonadati</taxon>
        <taxon>Pseudomonadota</taxon>
        <taxon>Gammaproteobacteria</taxon>
        <taxon>Pseudomonadales</taxon>
        <taxon>Pseudomonadaceae</taxon>
        <taxon>Pseudomonas</taxon>
    </lineage>
</organism>
<name>A0A1I3JW47_9PSED</name>
<dbReference type="SUPFAM" id="SSF46626">
    <property type="entry name" value="Cytochrome c"/>
    <property type="match status" value="2"/>
</dbReference>
<dbReference type="PANTHER" id="PTHR35008:SF9">
    <property type="entry name" value="CYTOCHROME C DOMAIN-CONTAINING PROTEIN"/>
    <property type="match status" value="1"/>
</dbReference>
<dbReference type="Gene3D" id="1.10.760.10">
    <property type="entry name" value="Cytochrome c-like domain"/>
    <property type="match status" value="2"/>
</dbReference>
<evidence type="ECO:0000256" key="1">
    <source>
        <dbReference type="ARBA" id="ARBA00004418"/>
    </source>
</evidence>
<evidence type="ECO:0000259" key="16">
    <source>
        <dbReference type="PROSITE" id="PS51007"/>
    </source>
</evidence>